<reference evidence="2" key="1">
    <citation type="journal article" date="2021" name="BMC Genomics">
        <title>Chromosome-level genome assembly and manually-curated proteome of model necrotroph Parastagonospora nodorum Sn15 reveals a genome-wide trove of candidate effector homologs, and redundancy of virulence-related functions within an accessory chromosome.</title>
        <authorList>
            <person name="Bertazzoni S."/>
            <person name="Jones D.A.B."/>
            <person name="Phan H.T."/>
            <person name="Tan K.-C."/>
            <person name="Hane J.K."/>
        </authorList>
    </citation>
    <scope>NUCLEOTIDE SEQUENCE [LARGE SCALE GENOMIC DNA]</scope>
    <source>
        <strain evidence="2">SN15 / ATCC MYA-4574 / FGSC 10173)</strain>
    </source>
</reference>
<dbReference type="AlphaFoldDB" id="A0A7U2ERE0"/>
<organism evidence="1 2">
    <name type="scientific">Phaeosphaeria nodorum (strain SN15 / ATCC MYA-4574 / FGSC 10173)</name>
    <name type="common">Glume blotch fungus</name>
    <name type="synonym">Parastagonospora nodorum</name>
    <dbReference type="NCBI Taxonomy" id="321614"/>
    <lineage>
        <taxon>Eukaryota</taxon>
        <taxon>Fungi</taxon>
        <taxon>Dikarya</taxon>
        <taxon>Ascomycota</taxon>
        <taxon>Pezizomycotina</taxon>
        <taxon>Dothideomycetes</taxon>
        <taxon>Pleosporomycetidae</taxon>
        <taxon>Pleosporales</taxon>
        <taxon>Pleosporineae</taxon>
        <taxon>Phaeosphaeriaceae</taxon>
        <taxon>Parastagonospora</taxon>
    </lineage>
</organism>
<dbReference type="Proteomes" id="UP000663193">
    <property type="component" value="Chromosome 2"/>
</dbReference>
<name>A0A7U2ERE0_PHANO</name>
<protein>
    <submittedName>
        <fullName evidence="1">Uncharacterized protein</fullName>
    </submittedName>
</protein>
<proteinExistence type="predicted"/>
<keyword evidence="2" id="KW-1185">Reference proteome</keyword>
<dbReference type="VEuPathDB" id="FungiDB:JI435_401520"/>
<evidence type="ECO:0000313" key="1">
    <source>
        <dbReference type="EMBL" id="QRC91673.1"/>
    </source>
</evidence>
<feature type="non-terminal residue" evidence="1">
    <location>
        <position position="1"/>
    </location>
</feature>
<dbReference type="EMBL" id="CP069024">
    <property type="protein sequence ID" value="QRC91673.1"/>
    <property type="molecule type" value="Genomic_DNA"/>
</dbReference>
<accession>A0A7U2ERE0</accession>
<evidence type="ECO:0000313" key="2">
    <source>
        <dbReference type="Proteomes" id="UP000663193"/>
    </source>
</evidence>
<sequence>GIVHRKISSSTEYRVTLAATRYSRTWRDNTRLAHHHQPVAPLHHQHHGCVSNLINWLWQL</sequence>
<gene>
    <name evidence="1" type="ORF">JI435_401520</name>
</gene>